<dbReference type="InterPro" id="IPR026961">
    <property type="entry name" value="PGG_dom"/>
</dbReference>
<keyword evidence="2" id="KW-0472">Membrane</keyword>
<evidence type="ECO:0000259" key="3">
    <source>
        <dbReference type="Pfam" id="PF13962"/>
    </source>
</evidence>
<dbReference type="PANTHER" id="PTHR24177:SF103">
    <property type="entry name" value="PGG DOMAIN-CONTAINING PROTEIN"/>
    <property type="match status" value="1"/>
</dbReference>
<dbReference type="Proteomes" id="UP001227230">
    <property type="component" value="Chromosome 11"/>
</dbReference>
<feature type="transmembrane region" description="Helical" evidence="2">
    <location>
        <begin position="255"/>
        <end position="273"/>
    </location>
</feature>
<feature type="transmembrane region" description="Helical" evidence="2">
    <location>
        <begin position="717"/>
        <end position="737"/>
    </location>
</feature>
<keyword evidence="2" id="KW-0812">Transmembrane</keyword>
<feature type="region of interest" description="Disordered" evidence="1">
    <location>
        <begin position="431"/>
        <end position="451"/>
    </location>
</feature>
<proteinExistence type="predicted"/>
<dbReference type="Gene3D" id="1.25.40.20">
    <property type="entry name" value="Ankyrin repeat-containing domain"/>
    <property type="match status" value="2"/>
</dbReference>
<dbReference type="PANTHER" id="PTHR24177">
    <property type="entry name" value="CASKIN"/>
    <property type="match status" value="1"/>
</dbReference>
<feature type="transmembrane region" description="Helical" evidence="2">
    <location>
        <begin position="355"/>
        <end position="371"/>
    </location>
</feature>
<dbReference type="InterPro" id="IPR036770">
    <property type="entry name" value="Ankyrin_rpt-contain_sf"/>
</dbReference>
<keyword evidence="2" id="KW-1133">Transmembrane helix</keyword>
<evidence type="ECO:0000256" key="1">
    <source>
        <dbReference type="SAM" id="MobiDB-lite"/>
    </source>
</evidence>
<reference evidence="4 5" key="1">
    <citation type="journal article" date="2023" name="Hortic Res">
        <title>The complete reference genome for grapevine (Vitis vinifera L.) genetics and breeding.</title>
        <authorList>
            <person name="Shi X."/>
            <person name="Cao S."/>
            <person name="Wang X."/>
            <person name="Huang S."/>
            <person name="Wang Y."/>
            <person name="Liu Z."/>
            <person name="Liu W."/>
            <person name="Leng X."/>
            <person name="Peng Y."/>
            <person name="Wang N."/>
            <person name="Wang Y."/>
            <person name="Ma Z."/>
            <person name="Xu X."/>
            <person name="Zhang F."/>
            <person name="Xue H."/>
            <person name="Zhong H."/>
            <person name="Wang Y."/>
            <person name="Zhang K."/>
            <person name="Velt A."/>
            <person name="Avia K."/>
            <person name="Holtgrawe D."/>
            <person name="Grimplet J."/>
            <person name="Matus J.T."/>
            <person name="Ware D."/>
            <person name="Wu X."/>
            <person name="Wang H."/>
            <person name="Liu C."/>
            <person name="Fang Y."/>
            <person name="Rustenholz C."/>
            <person name="Cheng Z."/>
            <person name="Xiao H."/>
            <person name="Zhou Y."/>
        </authorList>
    </citation>
    <scope>NUCLEOTIDE SEQUENCE [LARGE SCALE GENOMIC DNA]</scope>
    <source>
        <strain evidence="5">cv. Pinot noir / PN40024</strain>
        <tissue evidence="4">Leaf</tissue>
    </source>
</reference>
<dbReference type="EMBL" id="CP126658">
    <property type="protein sequence ID" value="WJZ98482.1"/>
    <property type="molecule type" value="Genomic_DNA"/>
</dbReference>
<dbReference type="SMART" id="SM00248">
    <property type="entry name" value="ANK"/>
    <property type="match status" value="6"/>
</dbReference>
<name>A0ABY9CV21_VITVI</name>
<keyword evidence="5" id="KW-1185">Reference proteome</keyword>
<feature type="transmembrane region" description="Helical" evidence="2">
    <location>
        <begin position="684"/>
        <end position="705"/>
    </location>
</feature>
<sequence length="761" mass="84790">MVEFTLTKLFDEVLKGHWDNVVDIYEHIKGAAQLKINSSGDTALHKAVSDGREHIVEQLVKALRAEVKDALELTNNHGNTPLHLAAAMGNIPMCKCMTGEHIDLLDQRNNNGHTPLFLTVLHGKLDAFIFLCEICKPNGIERYYRGGKFGATILHTAVNGEHFKLAFHIMNNHKELMNWMDERGSTPLHLLADKPSVFRSGAYFGWRENIIYSCITVKELPDLILPDEINNQTGQQSRNTEFPSDRWFPPTYRKCCYFLNLIYSVLLVIFGWGKLVSNSRANGENAKNSGQVGDAENPKELEDESLCIPCFRFSGGNGDNAKRHGQTGLAGNAKELPKGEDQLKFPPNYRTGIELMKLVFKLMLIILGLGYEEIQKIKHMKEKHVWSVQILKKMLESTRIYGYDAGGRSGPSTSTSGEGHALMENFTEFPPVETNGKAKDADDKHEPGLDRSETPILTAARTGIKEIVELILKHFPVAIHDMNSQKKNIVLLAAENRQPHLIDLLIQKNSSESVFHTVDIKGNSALHLAANYDPSLNPWTLPGAALQMQWEIKWYEYVKSSVGPDFLMLYNNDGKTAKEIFTTTHKDLVKEGGKWLLKTSDSCSVVAALIATVAFATSATIPGSTEQGKPVLGKELAFQVFAISSLVSLCFSVTSLVMFLAILTSRYQENEFRITLHTRLLWGLSFLLISIAAGLVSFCAGHFFILNDHLKSVAVPIYAVTCIPATLFALAHLPLYFDLLRAIFTKVPLVLYNGRFATDTT</sequence>
<organism evidence="4 5">
    <name type="scientific">Vitis vinifera</name>
    <name type="common">Grape</name>
    <dbReference type="NCBI Taxonomy" id="29760"/>
    <lineage>
        <taxon>Eukaryota</taxon>
        <taxon>Viridiplantae</taxon>
        <taxon>Streptophyta</taxon>
        <taxon>Embryophyta</taxon>
        <taxon>Tracheophyta</taxon>
        <taxon>Spermatophyta</taxon>
        <taxon>Magnoliopsida</taxon>
        <taxon>eudicotyledons</taxon>
        <taxon>Gunneridae</taxon>
        <taxon>Pentapetalae</taxon>
        <taxon>rosids</taxon>
        <taxon>Vitales</taxon>
        <taxon>Vitaceae</taxon>
        <taxon>Viteae</taxon>
        <taxon>Vitis</taxon>
    </lineage>
</organism>
<accession>A0ABY9CV21</accession>
<dbReference type="Pfam" id="PF12796">
    <property type="entry name" value="Ank_2"/>
    <property type="match status" value="1"/>
</dbReference>
<feature type="transmembrane region" description="Helical" evidence="2">
    <location>
        <begin position="641"/>
        <end position="663"/>
    </location>
</feature>
<protein>
    <recommendedName>
        <fullName evidence="3">PGG domain-containing protein</fullName>
    </recommendedName>
</protein>
<feature type="domain" description="PGG" evidence="3">
    <location>
        <begin position="594"/>
        <end position="704"/>
    </location>
</feature>
<feature type="transmembrane region" description="Helical" evidence="2">
    <location>
        <begin position="603"/>
        <end position="621"/>
    </location>
</feature>
<evidence type="ECO:0000313" key="5">
    <source>
        <dbReference type="Proteomes" id="UP001227230"/>
    </source>
</evidence>
<evidence type="ECO:0000256" key="2">
    <source>
        <dbReference type="SAM" id="Phobius"/>
    </source>
</evidence>
<feature type="compositionally biased region" description="Basic and acidic residues" evidence="1">
    <location>
        <begin position="436"/>
        <end position="451"/>
    </location>
</feature>
<dbReference type="Pfam" id="PF13962">
    <property type="entry name" value="PGG"/>
    <property type="match status" value="1"/>
</dbReference>
<dbReference type="SUPFAM" id="SSF48403">
    <property type="entry name" value="Ankyrin repeat"/>
    <property type="match status" value="1"/>
</dbReference>
<gene>
    <name evidence="4" type="ORF">VitviT2T_016998</name>
</gene>
<dbReference type="InterPro" id="IPR002110">
    <property type="entry name" value="Ankyrin_rpt"/>
</dbReference>
<evidence type="ECO:0000313" key="4">
    <source>
        <dbReference type="EMBL" id="WJZ98482.1"/>
    </source>
</evidence>